<comment type="caution">
    <text evidence="1">The sequence shown here is derived from an EMBL/GenBank/DDBJ whole genome shotgun (WGS) entry which is preliminary data.</text>
</comment>
<accession>A0A0Q0Y1F5</accession>
<dbReference type="STRING" id="362413.RC62_3548"/>
<protein>
    <submittedName>
        <fullName evidence="1">Uncharacterized protein</fullName>
    </submittedName>
</protein>
<evidence type="ECO:0000313" key="2">
    <source>
        <dbReference type="Proteomes" id="UP000050443"/>
    </source>
</evidence>
<reference evidence="1 2" key="1">
    <citation type="submission" date="2014-09" db="EMBL/GenBank/DDBJ databases">
        <title>Genome sequence of Flavobacterium aquidurense RC62.</title>
        <authorList>
            <person name="Kim J.F."/>
            <person name="Kwak M.-J."/>
        </authorList>
    </citation>
    <scope>NUCLEOTIDE SEQUENCE [LARGE SCALE GENOMIC DNA]</scope>
    <source>
        <strain evidence="1 2">RC62</strain>
    </source>
</reference>
<evidence type="ECO:0000313" key="1">
    <source>
        <dbReference type="EMBL" id="KQB42541.1"/>
    </source>
</evidence>
<organism evidence="1 2">
    <name type="scientific">Flavobacterium aquidurense</name>
    <dbReference type="NCBI Taxonomy" id="362413"/>
    <lineage>
        <taxon>Bacteria</taxon>
        <taxon>Pseudomonadati</taxon>
        <taxon>Bacteroidota</taxon>
        <taxon>Flavobacteriia</taxon>
        <taxon>Flavobacteriales</taxon>
        <taxon>Flavobacteriaceae</taxon>
        <taxon>Flavobacterium</taxon>
    </lineage>
</organism>
<name>A0A0Q0Y1F5_9FLAO</name>
<proteinExistence type="predicted"/>
<dbReference type="PATRIC" id="fig|362413.3.peg.3473"/>
<gene>
    <name evidence="1" type="ORF">RC62_3548</name>
</gene>
<sequence length="38" mass="4411">MRDGRISLENNLVHIVAKLEIIAAEEKQWIEGYETQNV</sequence>
<dbReference type="AlphaFoldDB" id="A0A0Q0Y1F5"/>
<dbReference type="Proteomes" id="UP000050443">
    <property type="component" value="Unassembled WGS sequence"/>
</dbReference>
<dbReference type="EMBL" id="JRLF01000006">
    <property type="protein sequence ID" value="KQB42541.1"/>
    <property type="molecule type" value="Genomic_DNA"/>
</dbReference>